<dbReference type="Proteomes" id="UP000626092">
    <property type="component" value="Unassembled WGS sequence"/>
</dbReference>
<evidence type="ECO:0000313" key="2">
    <source>
        <dbReference type="EMBL" id="KAF7113156.1"/>
    </source>
</evidence>
<feature type="compositionally biased region" description="Polar residues" evidence="1">
    <location>
        <begin position="183"/>
        <end position="193"/>
    </location>
</feature>
<feature type="compositionally biased region" description="Low complexity" evidence="1">
    <location>
        <begin position="161"/>
        <end position="175"/>
    </location>
</feature>
<feature type="region of interest" description="Disordered" evidence="1">
    <location>
        <begin position="104"/>
        <end position="141"/>
    </location>
</feature>
<dbReference type="AlphaFoldDB" id="A0A834FU54"/>
<feature type="compositionally biased region" description="Polar residues" evidence="1">
    <location>
        <begin position="104"/>
        <end position="118"/>
    </location>
</feature>
<name>A0A834FU54_RHOSS</name>
<protein>
    <submittedName>
        <fullName evidence="2">Uncharacterized protein</fullName>
    </submittedName>
</protein>
<feature type="compositionally biased region" description="Pro residues" evidence="1">
    <location>
        <begin position="128"/>
        <end position="140"/>
    </location>
</feature>
<evidence type="ECO:0000313" key="3">
    <source>
        <dbReference type="Proteomes" id="UP000626092"/>
    </source>
</evidence>
<feature type="region of interest" description="Disordered" evidence="1">
    <location>
        <begin position="1"/>
        <end position="43"/>
    </location>
</feature>
<dbReference type="EMBL" id="WJXA01000339">
    <property type="protein sequence ID" value="KAF7113156.1"/>
    <property type="molecule type" value="Genomic_DNA"/>
</dbReference>
<proteinExistence type="predicted"/>
<feature type="region of interest" description="Disordered" evidence="1">
    <location>
        <begin position="154"/>
        <end position="268"/>
    </location>
</feature>
<comment type="caution">
    <text evidence="2">The sequence shown here is derived from an EMBL/GenBank/DDBJ whole genome shotgun (WGS) entry which is preliminary data.</text>
</comment>
<keyword evidence="3" id="KW-1185">Reference proteome</keyword>
<feature type="compositionally biased region" description="Basic and acidic residues" evidence="1">
    <location>
        <begin position="1"/>
        <end position="27"/>
    </location>
</feature>
<sequence length="268" mass="29219">MREIVIHSMRVDHSQDKDDGTAKDNVRKPRSSPLDSPAGNHIVGKNTSSLDSQTVAQNSLFLNIPSNSSGWTPPTRVNLAHPFGLSFEPPRPISLEPLFFVTEPNDSPKAQSPISEPNSFIDADTPPFLNPLPLPKPSPLPSLSARHQPFLLPSTEDYPISPLSSPKKPCSPNLNDALPHSPAISQPKNSSRSRIPKRKPLSHKPPLKKLSTKKDGTDGSLFEVQILQGEASFMEEDREVSPATVYPHKASSDERAVVAGPQQPHPQC</sequence>
<feature type="compositionally biased region" description="Basic residues" evidence="1">
    <location>
        <begin position="194"/>
        <end position="211"/>
    </location>
</feature>
<organism evidence="2 3">
    <name type="scientific">Rhododendron simsii</name>
    <name type="common">Sims's rhododendron</name>
    <dbReference type="NCBI Taxonomy" id="118357"/>
    <lineage>
        <taxon>Eukaryota</taxon>
        <taxon>Viridiplantae</taxon>
        <taxon>Streptophyta</taxon>
        <taxon>Embryophyta</taxon>
        <taxon>Tracheophyta</taxon>
        <taxon>Spermatophyta</taxon>
        <taxon>Magnoliopsida</taxon>
        <taxon>eudicotyledons</taxon>
        <taxon>Gunneridae</taxon>
        <taxon>Pentapetalae</taxon>
        <taxon>asterids</taxon>
        <taxon>Ericales</taxon>
        <taxon>Ericaceae</taxon>
        <taxon>Ericoideae</taxon>
        <taxon>Rhodoreae</taxon>
        <taxon>Rhododendron</taxon>
    </lineage>
</organism>
<reference evidence="2" key="1">
    <citation type="submission" date="2019-11" db="EMBL/GenBank/DDBJ databases">
        <authorList>
            <person name="Liu Y."/>
            <person name="Hou J."/>
            <person name="Li T.-Q."/>
            <person name="Guan C.-H."/>
            <person name="Wu X."/>
            <person name="Wu H.-Z."/>
            <person name="Ling F."/>
            <person name="Zhang R."/>
            <person name="Shi X.-G."/>
            <person name="Ren J.-P."/>
            <person name="Chen E.-F."/>
            <person name="Sun J.-M."/>
        </authorList>
    </citation>
    <scope>NUCLEOTIDE SEQUENCE</scope>
    <source>
        <strain evidence="2">Adult_tree_wgs_1</strain>
        <tissue evidence="2">Leaves</tissue>
    </source>
</reference>
<gene>
    <name evidence="2" type="ORF">RHSIM_RhsimUnG0155000</name>
</gene>
<evidence type="ECO:0000256" key="1">
    <source>
        <dbReference type="SAM" id="MobiDB-lite"/>
    </source>
</evidence>
<accession>A0A834FU54</accession>